<organism evidence="2 3">
    <name type="scientific">Azospirillum aestuarii</name>
    <dbReference type="NCBI Taxonomy" id="2802052"/>
    <lineage>
        <taxon>Bacteria</taxon>
        <taxon>Pseudomonadati</taxon>
        <taxon>Pseudomonadota</taxon>
        <taxon>Alphaproteobacteria</taxon>
        <taxon>Rhodospirillales</taxon>
        <taxon>Azospirillaceae</taxon>
        <taxon>Azospirillum</taxon>
    </lineage>
</organism>
<accession>A0ABS1HS35</accession>
<protein>
    <submittedName>
        <fullName evidence="2">Uncharacterized protein</fullName>
    </submittedName>
</protein>
<reference evidence="2 3" key="1">
    <citation type="submission" date="2021-01" db="EMBL/GenBank/DDBJ databases">
        <title>Azospirillum sp. YIM DDC1 draft genome.</title>
        <authorList>
            <person name="Wang Y.-X."/>
        </authorList>
    </citation>
    <scope>NUCLEOTIDE SEQUENCE [LARGE SCALE GENOMIC DNA]</scope>
    <source>
        <strain evidence="2 3">YIM DDC1</strain>
    </source>
</reference>
<gene>
    <name evidence="2" type="ORF">JJL56_01590</name>
</gene>
<evidence type="ECO:0000256" key="1">
    <source>
        <dbReference type="SAM" id="MobiDB-lite"/>
    </source>
</evidence>
<name>A0ABS1HS35_9PROT</name>
<dbReference type="Proteomes" id="UP000654452">
    <property type="component" value="Unassembled WGS sequence"/>
</dbReference>
<sequence length="91" mass="9516">MSGKPEPIGATAEQIATVLTQDLYAGKASEVVGTSAVIVHLAARFSGAGRADDECDLTVWAEFVPGTHTCRSVGHGNSSQRPRRSCLASCR</sequence>
<evidence type="ECO:0000313" key="2">
    <source>
        <dbReference type="EMBL" id="MBK4717555.1"/>
    </source>
</evidence>
<evidence type="ECO:0000313" key="3">
    <source>
        <dbReference type="Proteomes" id="UP000654452"/>
    </source>
</evidence>
<feature type="region of interest" description="Disordered" evidence="1">
    <location>
        <begin position="71"/>
        <end position="91"/>
    </location>
</feature>
<proteinExistence type="predicted"/>
<keyword evidence="3" id="KW-1185">Reference proteome</keyword>
<comment type="caution">
    <text evidence="2">The sequence shown here is derived from an EMBL/GenBank/DDBJ whole genome shotgun (WGS) entry which is preliminary data.</text>
</comment>
<dbReference type="EMBL" id="JAEPIV010000001">
    <property type="protein sequence ID" value="MBK4717555.1"/>
    <property type="molecule type" value="Genomic_DNA"/>
</dbReference>